<dbReference type="AlphaFoldDB" id="A0A2N9HYC5"/>
<organism evidence="2">
    <name type="scientific">Fagus sylvatica</name>
    <name type="common">Beechnut</name>
    <dbReference type="NCBI Taxonomy" id="28930"/>
    <lineage>
        <taxon>Eukaryota</taxon>
        <taxon>Viridiplantae</taxon>
        <taxon>Streptophyta</taxon>
        <taxon>Embryophyta</taxon>
        <taxon>Tracheophyta</taxon>
        <taxon>Spermatophyta</taxon>
        <taxon>Magnoliopsida</taxon>
        <taxon>eudicotyledons</taxon>
        <taxon>Gunneridae</taxon>
        <taxon>Pentapetalae</taxon>
        <taxon>rosids</taxon>
        <taxon>fabids</taxon>
        <taxon>Fagales</taxon>
        <taxon>Fagaceae</taxon>
        <taxon>Fagus</taxon>
    </lineage>
</organism>
<feature type="region of interest" description="Disordered" evidence="1">
    <location>
        <begin position="398"/>
        <end position="556"/>
    </location>
</feature>
<evidence type="ECO:0000313" key="2">
    <source>
        <dbReference type="EMBL" id="SPD16689.1"/>
    </source>
</evidence>
<sequence length="589" mass="65259">MSATVGKLALPSKVPPPEMFLVRLRTVFRSGFRLRPGKILAIREFHVVHECVFFPTHLGLWINLLRVRKTLRASVATSVGKVPEFSAQPYFVGLFSRAWPCTEASLGSQDMILRTEAVGMFLMPRVLTITPSFLVRFWPVKYRIEALIMFFRMVKERSVRFSFRSGQRSGQTLVNLGQTWSNLVKALRNSGKCIPDHVLRVSRAWYYEKSSSVYVSFSVRRAGSQPVDTRVKSLGRFQILGFLKTPFFLLLLFLLAQISRSGSPFALLRDGLAWVTTQVSNWGRIGLGDHSGFETKFVIRVRIGLVHPGLETETNRGRIGLVHPGLETEFVIWVRIGLVHPVLETETNRERIGLVHPGLETKFVIRVRIGLVHPVLETETNRERIGLVHPGLETKFVIRVRIGPGPPSPRNGDESGTNRPGPPRSRNEICDSGPNRSGPPSPRNGDESGTNRPGPPRSRNEICDSGPNRPGPPRPRNGDESGTNRPGPPRSRNEICDSGPNRPGPPSPRNGDESGTNRPGPPRSRNEICDSGPNRPGPPSPRNGDESGTNRPGPPRCLTEAVVAKIVAGPHVLDSCECMNIEGQILRKT</sequence>
<name>A0A2N9HYC5_FAGSY</name>
<evidence type="ECO:0000256" key="1">
    <source>
        <dbReference type="SAM" id="MobiDB-lite"/>
    </source>
</evidence>
<gene>
    <name evidence="2" type="ORF">FSB_LOCUS44571</name>
</gene>
<proteinExistence type="predicted"/>
<accession>A0A2N9HYC5</accession>
<dbReference type="EMBL" id="OIVN01004328">
    <property type="protein sequence ID" value="SPD16689.1"/>
    <property type="molecule type" value="Genomic_DNA"/>
</dbReference>
<protein>
    <submittedName>
        <fullName evidence="2">Uncharacterized protein</fullName>
    </submittedName>
</protein>
<reference evidence="2" key="1">
    <citation type="submission" date="2018-02" db="EMBL/GenBank/DDBJ databases">
        <authorList>
            <person name="Cohen D.B."/>
            <person name="Kent A.D."/>
        </authorList>
    </citation>
    <scope>NUCLEOTIDE SEQUENCE</scope>
</reference>